<organism evidence="4 5">
    <name type="scientific">Heracleum sosnowskyi</name>
    <dbReference type="NCBI Taxonomy" id="360622"/>
    <lineage>
        <taxon>Eukaryota</taxon>
        <taxon>Viridiplantae</taxon>
        <taxon>Streptophyta</taxon>
        <taxon>Embryophyta</taxon>
        <taxon>Tracheophyta</taxon>
        <taxon>Spermatophyta</taxon>
        <taxon>Magnoliopsida</taxon>
        <taxon>eudicotyledons</taxon>
        <taxon>Gunneridae</taxon>
        <taxon>Pentapetalae</taxon>
        <taxon>asterids</taxon>
        <taxon>campanulids</taxon>
        <taxon>Apiales</taxon>
        <taxon>Apiaceae</taxon>
        <taxon>Apioideae</taxon>
        <taxon>apioid superclade</taxon>
        <taxon>Tordylieae</taxon>
        <taxon>Tordyliinae</taxon>
        <taxon>Heracleum</taxon>
    </lineage>
</organism>
<dbReference type="Proteomes" id="UP001237642">
    <property type="component" value="Unassembled WGS sequence"/>
</dbReference>
<dbReference type="AlphaFoldDB" id="A0AAD8HL42"/>
<keyword evidence="2" id="KW-0805">Transcription regulation</keyword>
<dbReference type="PANTHER" id="PTHR13068:SF236">
    <property type="entry name" value="OS02G0749800 PROTEIN"/>
    <property type="match status" value="1"/>
</dbReference>
<accession>A0AAD8HL42</accession>
<gene>
    <name evidence="4" type="ORF">POM88_035281</name>
</gene>
<dbReference type="GO" id="GO:0003676">
    <property type="term" value="F:nucleic acid binding"/>
    <property type="evidence" value="ECO:0007669"/>
    <property type="project" value="InterPro"/>
</dbReference>
<dbReference type="InterPro" id="IPR038538">
    <property type="entry name" value="MTERF_sf"/>
</dbReference>
<keyword evidence="2" id="KW-0804">Transcription</keyword>
<keyword evidence="2" id="KW-0806">Transcription termination</keyword>
<dbReference type="PANTHER" id="PTHR13068">
    <property type="entry name" value="CGI-12 PROTEIN-RELATED"/>
    <property type="match status" value="1"/>
</dbReference>
<dbReference type="InterPro" id="IPR003690">
    <property type="entry name" value="MTERF"/>
</dbReference>
<dbReference type="EMBL" id="JAUIZM010000008">
    <property type="protein sequence ID" value="KAK1369189.1"/>
    <property type="molecule type" value="Genomic_DNA"/>
</dbReference>
<evidence type="ECO:0000313" key="5">
    <source>
        <dbReference type="Proteomes" id="UP001237642"/>
    </source>
</evidence>
<evidence type="ECO:0000256" key="2">
    <source>
        <dbReference type="ARBA" id="ARBA00022472"/>
    </source>
</evidence>
<dbReference type="GO" id="GO:0006353">
    <property type="term" value="P:DNA-templated transcription termination"/>
    <property type="evidence" value="ECO:0007669"/>
    <property type="project" value="UniProtKB-KW"/>
</dbReference>
<dbReference type="Gene3D" id="1.25.70.10">
    <property type="entry name" value="Transcription termination factor 3, mitochondrial"/>
    <property type="match status" value="1"/>
</dbReference>
<keyword evidence="5" id="KW-1185">Reference proteome</keyword>
<reference evidence="4" key="2">
    <citation type="submission" date="2023-05" db="EMBL/GenBank/DDBJ databases">
        <authorList>
            <person name="Schelkunov M.I."/>
        </authorList>
    </citation>
    <scope>NUCLEOTIDE SEQUENCE</scope>
    <source>
        <strain evidence="4">Hsosn_3</strain>
        <tissue evidence="4">Leaf</tissue>
    </source>
</reference>
<comment type="caution">
    <text evidence="4">The sequence shown here is derived from an EMBL/GenBank/DDBJ whole genome shotgun (WGS) entry which is preliminary data.</text>
</comment>
<dbReference type="Pfam" id="PF02536">
    <property type="entry name" value="mTERF"/>
    <property type="match status" value="2"/>
</dbReference>
<evidence type="ECO:0000313" key="4">
    <source>
        <dbReference type="EMBL" id="KAK1369189.1"/>
    </source>
</evidence>
<evidence type="ECO:0000256" key="1">
    <source>
        <dbReference type="ARBA" id="ARBA00007692"/>
    </source>
</evidence>
<dbReference type="FunFam" id="1.25.70.10:FF:000001">
    <property type="entry name" value="Mitochondrial transcription termination factor-like"/>
    <property type="match status" value="1"/>
</dbReference>
<name>A0AAD8HL42_9APIA</name>
<dbReference type="SMART" id="SM00733">
    <property type="entry name" value="Mterf"/>
    <property type="match status" value="8"/>
</dbReference>
<reference evidence="4" key="1">
    <citation type="submission" date="2023-02" db="EMBL/GenBank/DDBJ databases">
        <title>Genome of toxic invasive species Heracleum sosnowskyi carries increased number of genes despite the absence of recent whole-genome duplications.</title>
        <authorList>
            <person name="Schelkunov M."/>
            <person name="Shtratnikova V."/>
            <person name="Makarenko M."/>
            <person name="Klepikova A."/>
            <person name="Omelchenko D."/>
            <person name="Novikova G."/>
            <person name="Obukhova E."/>
            <person name="Bogdanov V."/>
            <person name="Penin A."/>
            <person name="Logacheva M."/>
        </authorList>
    </citation>
    <scope>NUCLEOTIDE SEQUENCE</scope>
    <source>
        <strain evidence="4">Hsosn_3</strain>
        <tissue evidence="4">Leaf</tissue>
    </source>
</reference>
<sequence length="400" mass="45989">MLVYMYKSHLETQIYKHNTLHNLNHCLIRPLFRSYGTKQIRPTTDSLEFRTEFLKNKCGLSGKALITVSKCLTFDSSNTRPDSVLDLFRSFGFTQTSIARIVSIRPRCLEEYIPENAFKPKLDFLLSKDLTQAEVVAIVTQNPHILTSSLHNHIIPSLELLLSITGCYPNVAAVLKCNPYVLTDNQKSFLLNTNSLIALGVPPSQILKLVKTCRGLFCKPHDKFRKAVFKLKDMGFDLKSSYFLNAIHTMCFVSDSTWESRCLLFRSFGFSNDEILSMFKKLPQIMCYKEKTINTKMEFFLNKLQWTLSRFLNNPAVLVYSLEKRIIPRCSVLQVLVSKNSTSKSYMLSTIFAMSERKFIENFVTAHKDEVPGVVEAYQGKLRYDEYTFKPKGQLRLKPA</sequence>
<evidence type="ECO:0000256" key="3">
    <source>
        <dbReference type="ARBA" id="ARBA00022946"/>
    </source>
</evidence>
<protein>
    <submittedName>
        <fullName evidence="4">Mitochodrial transcription termination factor-related protein</fullName>
    </submittedName>
</protein>
<proteinExistence type="inferred from homology"/>
<keyword evidence="3" id="KW-0809">Transit peptide</keyword>
<comment type="similarity">
    <text evidence="1">Belongs to the mTERF family.</text>
</comment>